<dbReference type="InterPro" id="IPR014973">
    <property type="entry name" value="DUF1835"/>
</dbReference>
<gene>
    <name evidence="3" type="ORF">AB432_020815</name>
</gene>
<dbReference type="InterPro" id="IPR022123">
    <property type="entry name" value="DUF3658"/>
</dbReference>
<reference evidence="3 4" key="1">
    <citation type="journal article" date="2015" name="Genome Announc.">
        <title>Draft Genome Sequence of Brevibacillus brevis DZQ7, a Plant Growth-Promoting Rhizobacterium with Broad-Spectrum Antimicrobial Activity.</title>
        <authorList>
            <person name="Hou Q."/>
            <person name="Wang C."/>
            <person name="Hou X."/>
            <person name="Xia Z."/>
            <person name="Ye J."/>
            <person name="Liu K."/>
            <person name="Liu H."/>
            <person name="Wang J."/>
            <person name="Guo H."/>
            <person name="Yu X."/>
            <person name="Yang Y."/>
            <person name="Du B."/>
            <person name="Ding Y."/>
        </authorList>
    </citation>
    <scope>NUCLEOTIDE SEQUENCE [LARGE SCALE GENOMIC DNA]</scope>
    <source>
        <strain evidence="3 4">DZQ7</strain>
    </source>
</reference>
<protein>
    <submittedName>
        <fullName evidence="3">DUF1835 domain-containing protein</fullName>
    </submittedName>
</protein>
<evidence type="ECO:0000259" key="1">
    <source>
        <dbReference type="Pfam" id="PF08874"/>
    </source>
</evidence>
<dbReference type="RefSeq" id="WP_048033908.1">
    <property type="nucleotide sequence ID" value="NZ_CP030117.1"/>
</dbReference>
<dbReference type="AlphaFoldDB" id="A0A2Z4MLH4"/>
<evidence type="ECO:0000313" key="4">
    <source>
        <dbReference type="Proteomes" id="UP000036061"/>
    </source>
</evidence>
<feature type="domain" description="DUF1835" evidence="1">
    <location>
        <begin position="5"/>
        <end position="129"/>
    </location>
</feature>
<feature type="domain" description="DUF3658" evidence="2">
    <location>
        <begin position="180"/>
        <end position="270"/>
    </location>
</feature>
<organism evidence="3 4">
    <name type="scientific">Brevibacillus brevis</name>
    <name type="common">Bacillus brevis</name>
    <dbReference type="NCBI Taxonomy" id="1393"/>
    <lineage>
        <taxon>Bacteria</taxon>
        <taxon>Bacillati</taxon>
        <taxon>Bacillota</taxon>
        <taxon>Bacilli</taxon>
        <taxon>Bacillales</taxon>
        <taxon>Paenibacillaceae</taxon>
        <taxon>Brevibacillus</taxon>
    </lineage>
</organism>
<evidence type="ECO:0000259" key="2">
    <source>
        <dbReference type="Pfam" id="PF12395"/>
    </source>
</evidence>
<dbReference type="Pfam" id="PF08874">
    <property type="entry name" value="DUF1835"/>
    <property type="match status" value="1"/>
</dbReference>
<dbReference type="Pfam" id="PF12395">
    <property type="entry name" value="DUF3658"/>
    <property type="match status" value="1"/>
</dbReference>
<evidence type="ECO:0000313" key="3">
    <source>
        <dbReference type="EMBL" id="AWX57335.1"/>
    </source>
</evidence>
<name>A0A2Z4MLH4_BREBE</name>
<proteinExistence type="predicted"/>
<dbReference type="EMBL" id="CP030117">
    <property type="protein sequence ID" value="AWX57335.1"/>
    <property type="molecule type" value="Genomic_DNA"/>
</dbReference>
<sequence>MDKFHICFGLSAYGTLRSVFRKQNLLQTESIICIEDDFSVGPLHQLETATGMNKRIEWIHSFFKRVEAISPEDLTTVKAYLLRNLSFPAQIPDGSNVILWHGQNTSDSIGIHYIVSMLQDKSLSFETIDITAFSVNYDYKLRNRDGNEVSYVLKSVGALPPNFVMDAYQVKKNMPAPLVQSHIHEWEKWSQSDSTLRVYKQGEVLEVSEDFYDASILEYASKEFQKAVRVIGTVMGESDQCIGDMYLTYRVHELIKQGLLQYQGELMPLRRLEIRLK</sequence>
<accession>A0A2Z4MLH4</accession>
<dbReference type="Proteomes" id="UP000036061">
    <property type="component" value="Chromosome"/>
</dbReference>